<evidence type="ECO:0000256" key="2">
    <source>
        <dbReference type="ARBA" id="ARBA00022630"/>
    </source>
</evidence>
<dbReference type="EMBL" id="JAVFKD010000012">
    <property type="protein sequence ID" value="KAK5992067.1"/>
    <property type="molecule type" value="Genomic_DNA"/>
</dbReference>
<reference evidence="6 7" key="1">
    <citation type="submission" date="2024-01" db="EMBL/GenBank/DDBJ databases">
        <title>Complete genome of Cladobotryum mycophilum ATHUM6906.</title>
        <authorList>
            <person name="Christinaki A.C."/>
            <person name="Myridakis A.I."/>
            <person name="Kouvelis V.N."/>
        </authorList>
    </citation>
    <scope>NUCLEOTIDE SEQUENCE [LARGE SCALE GENOMIC DNA]</scope>
    <source>
        <strain evidence="6 7">ATHUM6906</strain>
    </source>
</reference>
<evidence type="ECO:0000313" key="7">
    <source>
        <dbReference type="Proteomes" id="UP001338125"/>
    </source>
</evidence>
<feature type="domain" description="Nitroreductase" evidence="5">
    <location>
        <begin position="9"/>
        <end position="197"/>
    </location>
</feature>
<proteinExistence type="inferred from homology"/>
<keyword evidence="7" id="KW-1185">Reference proteome</keyword>
<dbReference type="Gene3D" id="3.40.109.10">
    <property type="entry name" value="NADH Oxidase"/>
    <property type="match status" value="1"/>
</dbReference>
<dbReference type="InterPro" id="IPR050627">
    <property type="entry name" value="Nitroreductase/BluB"/>
</dbReference>
<dbReference type="InterPro" id="IPR000415">
    <property type="entry name" value="Nitroreductase-like"/>
</dbReference>
<evidence type="ECO:0000259" key="5">
    <source>
        <dbReference type="Pfam" id="PF00881"/>
    </source>
</evidence>
<sequence length="223" mass="24662">MPQLLQDVILNRHSSRSFLPTPIPRHVLTHALSLAAHAPSNSNIQPWRLFIASGPARDRLAASLLAAASSVIEKGEMPRMQRLPDDFQQHRWQLGSSLWGELMGVPRHDKKARAAAELLNYNFFGAPTVIIVAIDRRLGSGDVLGVGMYLQLLLLALDEEGIGACCQVSLLGYEDVIRKELGIDNGLDILCGVSVGYPDLEAKLNTFRATRDLYETTTRFFDE</sequence>
<dbReference type="PANTHER" id="PTHR23026">
    <property type="entry name" value="NADPH NITROREDUCTASE"/>
    <property type="match status" value="1"/>
</dbReference>
<keyword evidence="3" id="KW-0288">FMN</keyword>
<dbReference type="PANTHER" id="PTHR23026:SF90">
    <property type="entry name" value="IODOTYROSINE DEIODINASE 1"/>
    <property type="match status" value="1"/>
</dbReference>
<dbReference type="SUPFAM" id="SSF55469">
    <property type="entry name" value="FMN-dependent nitroreductase-like"/>
    <property type="match status" value="1"/>
</dbReference>
<gene>
    <name evidence="6" type="ORF">PT974_05464</name>
</gene>
<evidence type="ECO:0000256" key="1">
    <source>
        <dbReference type="ARBA" id="ARBA00007118"/>
    </source>
</evidence>
<dbReference type="Pfam" id="PF00881">
    <property type="entry name" value="Nitroreductase"/>
    <property type="match status" value="1"/>
</dbReference>
<evidence type="ECO:0000256" key="3">
    <source>
        <dbReference type="ARBA" id="ARBA00022643"/>
    </source>
</evidence>
<dbReference type="InterPro" id="IPR029479">
    <property type="entry name" value="Nitroreductase"/>
</dbReference>
<dbReference type="CDD" id="cd02136">
    <property type="entry name" value="PnbA_NfnB-like"/>
    <property type="match status" value="1"/>
</dbReference>
<keyword evidence="4" id="KW-0560">Oxidoreductase</keyword>
<accession>A0ABR0SIS3</accession>
<evidence type="ECO:0000313" key="6">
    <source>
        <dbReference type="EMBL" id="KAK5992067.1"/>
    </source>
</evidence>
<keyword evidence="2" id="KW-0285">Flavoprotein</keyword>
<name>A0ABR0SIS3_9HYPO</name>
<dbReference type="Proteomes" id="UP001338125">
    <property type="component" value="Unassembled WGS sequence"/>
</dbReference>
<evidence type="ECO:0000256" key="4">
    <source>
        <dbReference type="ARBA" id="ARBA00023002"/>
    </source>
</evidence>
<comment type="caution">
    <text evidence="6">The sequence shown here is derived from an EMBL/GenBank/DDBJ whole genome shotgun (WGS) entry which is preliminary data.</text>
</comment>
<protein>
    <submittedName>
        <fullName evidence="6">Nitroreductase NfnB</fullName>
    </submittedName>
</protein>
<comment type="similarity">
    <text evidence="1">Belongs to the nitroreductase family.</text>
</comment>
<organism evidence="6 7">
    <name type="scientific">Cladobotryum mycophilum</name>
    <dbReference type="NCBI Taxonomy" id="491253"/>
    <lineage>
        <taxon>Eukaryota</taxon>
        <taxon>Fungi</taxon>
        <taxon>Dikarya</taxon>
        <taxon>Ascomycota</taxon>
        <taxon>Pezizomycotina</taxon>
        <taxon>Sordariomycetes</taxon>
        <taxon>Hypocreomycetidae</taxon>
        <taxon>Hypocreales</taxon>
        <taxon>Hypocreaceae</taxon>
        <taxon>Cladobotryum</taxon>
    </lineage>
</organism>